<keyword evidence="1" id="KW-1133">Transmembrane helix</keyword>
<evidence type="ECO:0000313" key="3">
    <source>
        <dbReference type="Proteomes" id="UP000265703"/>
    </source>
</evidence>
<dbReference type="OrthoDB" id="2309540at2759"/>
<reference evidence="2 3" key="1">
    <citation type="submission" date="2018-06" db="EMBL/GenBank/DDBJ databases">
        <title>Comparative genomics reveals the genomic features of Rhizophagus irregularis, R. cerebriforme, R. diaphanum and Gigaspora rosea, and their symbiotic lifestyle signature.</title>
        <authorList>
            <person name="Morin E."/>
            <person name="San Clemente H."/>
            <person name="Chen E.C.H."/>
            <person name="De La Providencia I."/>
            <person name="Hainaut M."/>
            <person name="Kuo A."/>
            <person name="Kohler A."/>
            <person name="Murat C."/>
            <person name="Tang N."/>
            <person name="Roy S."/>
            <person name="Loubradou J."/>
            <person name="Henrissat B."/>
            <person name="Grigoriev I.V."/>
            <person name="Corradi N."/>
            <person name="Roux C."/>
            <person name="Martin F.M."/>
        </authorList>
    </citation>
    <scope>NUCLEOTIDE SEQUENCE [LARGE SCALE GENOMIC DNA]</scope>
    <source>
        <strain evidence="2 3">DAOM 227022</strain>
    </source>
</reference>
<feature type="transmembrane region" description="Helical" evidence="1">
    <location>
        <begin position="131"/>
        <end position="151"/>
    </location>
</feature>
<keyword evidence="1" id="KW-0472">Membrane</keyword>
<evidence type="ECO:0000256" key="1">
    <source>
        <dbReference type="SAM" id="Phobius"/>
    </source>
</evidence>
<proteinExistence type="predicted"/>
<protein>
    <submittedName>
        <fullName evidence="2">Uncharacterized protein</fullName>
    </submittedName>
</protein>
<gene>
    <name evidence="2" type="ORF">C1645_754250</name>
</gene>
<organism evidence="2 3">
    <name type="scientific">Glomus cerebriforme</name>
    <dbReference type="NCBI Taxonomy" id="658196"/>
    <lineage>
        <taxon>Eukaryota</taxon>
        <taxon>Fungi</taxon>
        <taxon>Fungi incertae sedis</taxon>
        <taxon>Mucoromycota</taxon>
        <taxon>Glomeromycotina</taxon>
        <taxon>Glomeromycetes</taxon>
        <taxon>Glomerales</taxon>
        <taxon>Glomeraceae</taxon>
        <taxon>Glomus</taxon>
    </lineage>
</organism>
<accession>A0A397TPJ7</accession>
<dbReference type="EMBL" id="QKYT01000039">
    <property type="protein sequence ID" value="RIA96784.1"/>
    <property type="molecule type" value="Genomic_DNA"/>
</dbReference>
<sequence length="153" mass="18449">MNWINNFSESIIYLLDIFKYCIKLEYFGILNSGIFEEDYYLPLLGNHLPPNLRVLKHLNVPIFYSVESLELFFRNASGRLNVPLNIDLNLYQNHEHSKIAQDYYLSGLTNPSFTKFDYDKRLDYYQCNLRYLKYSFFFFIIIIYILFIISIKF</sequence>
<name>A0A397TPJ7_9GLOM</name>
<evidence type="ECO:0000313" key="2">
    <source>
        <dbReference type="EMBL" id="RIA96784.1"/>
    </source>
</evidence>
<dbReference type="Proteomes" id="UP000265703">
    <property type="component" value="Unassembled WGS sequence"/>
</dbReference>
<keyword evidence="3" id="KW-1185">Reference proteome</keyword>
<comment type="caution">
    <text evidence="2">The sequence shown here is derived from an EMBL/GenBank/DDBJ whole genome shotgun (WGS) entry which is preliminary data.</text>
</comment>
<keyword evidence="1" id="KW-0812">Transmembrane</keyword>
<dbReference type="AlphaFoldDB" id="A0A397TPJ7"/>